<keyword evidence="4" id="KW-1185">Reference proteome</keyword>
<feature type="compositionally biased region" description="Polar residues" evidence="1">
    <location>
        <begin position="42"/>
        <end position="55"/>
    </location>
</feature>
<proteinExistence type="predicted"/>
<evidence type="ECO:0000313" key="4">
    <source>
        <dbReference type="Proteomes" id="UP001295423"/>
    </source>
</evidence>
<comment type="caution">
    <text evidence="3">The sequence shown here is derived from an EMBL/GenBank/DDBJ whole genome shotgun (WGS) entry which is preliminary data.</text>
</comment>
<evidence type="ECO:0000259" key="2">
    <source>
        <dbReference type="Pfam" id="PF03457"/>
    </source>
</evidence>
<dbReference type="Proteomes" id="UP001295423">
    <property type="component" value="Unassembled WGS sequence"/>
</dbReference>
<feature type="domain" description="Helicase-associated" evidence="2">
    <location>
        <begin position="175"/>
        <end position="242"/>
    </location>
</feature>
<name>A0AAD2FY87_9STRA</name>
<organism evidence="3 4">
    <name type="scientific">Cylindrotheca closterium</name>
    <dbReference type="NCBI Taxonomy" id="2856"/>
    <lineage>
        <taxon>Eukaryota</taxon>
        <taxon>Sar</taxon>
        <taxon>Stramenopiles</taxon>
        <taxon>Ochrophyta</taxon>
        <taxon>Bacillariophyta</taxon>
        <taxon>Bacillariophyceae</taxon>
        <taxon>Bacillariophycidae</taxon>
        <taxon>Bacillariales</taxon>
        <taxon>Bacillariaceae</taxon>
        <taxon>Cylindrotheca</taxon>
    </lineage>
</organism>
<reference evidence="3" key="1">
    <citation type="submission" date="2023-08" db="EMBL/GenBank/DDBJ databases">
        <authorList>
            <person name="Audoor S."/>
            <person name="Bilcke G."/>
        </authorList>
    </citation>
    <scope>NUCLEOTIDE SEQUENCE</scope>
</reference>
<sequence>MLEECLLALLRQPLPSPLLDLPVQSFEDPLGDPKMEPLPFRVSSSDQSETDPEQNMTFKDEPIVVASFYHDQCDDVSLTSSSGWSRTNVAERIPRFRPYQDKKWKSSFQRLINFKNEFGHCCVPHSYSADAALARWVKRQRHQYNKFIGNNGSSTLTTSRLEQLESVGFVFHSHAAAWFERIDELKDFQQSSGHCNVPSTYPENPALATWVKSQRRQYKLRVSGLQSTMTMDRFGVLHSMGFLFEPRLAAFENAQLEMKTRKKNVKSFGPSRKVLRPL</sequence>
<dbReference type="EMBL" id="CAKOGP040001914">
    <property type="protein sequence ID" value="CAJ1956455.1"/>
    <property type="molecule type" value="Genomic_DNA"/>
</dbReference>
<protein>
    <recommendedName>
        <fullName evidence="2">Helicase-associated domain-containing protein</fullName>
    </recommendedName>
</protein>
<dbReference type="InterPro" id="IPR005114">
    <property type="entry name" value="Helicase_assoc"/>
</dbReference>
<feature type="region of interest" description="Disordered" evidence="1">
    <location>
        <begin position="32"/>
        <end position="55"/>
    </location>
</feature>
<dbReference type="PANTHER" id="PTHR33418">
    <property type="entry name" value="HELICASE-ASSOCIATED"/>
    <property type="match status" value="1"/>
</dbReference>
<dbReference type="Pfam" id="PF03457">
    <property type="entry name" value="HA"/>
    <property type="match status" value="2"/>
</dbReference>
<dbReference type="AlphaFoldDB" id="A0AAD2FY87"/>
<gene>
    <name evidence="3" type="ORF">CYCCA115_LOCUS16242</name>
</gene>
<evidence type="ECO:0000256" key="1">
    <source>
        <dbReference type="SAM" id="MobiDB-lite"/>
    </source>
</evidence>
<dbReference type="PANTHER" id="PTHR33418:SF1">
    <property type="entry name" value="HELICASE-ASSOCIATED DOMAIN-CONTAINING PROTEIN"/>
    <property type="match status" value="1"/>
</dbReference>
<evidence type="ECO:0000313" key="3">
    <source>
        <dbReference type="EMBL" id="CAJ1956455.1"/>
    </source>
</evidence>
<accession>A0AAD2FY87</accession>
<dbReference type="Gene3D" id="6.10.140.530">
    <property type="match status" value="2"/>
</dbReference>
<feature type="domain" description="Helicase-associated" evidence="2">
    <location>
        <begin position="100"/>
        <end position="169"/>
    </location>
</feature>